<dbReference type="NCBIfam" id="NF037995">
    <property type="entry name" value="TRAP_S1"/>
    <property type="match status" value="1"/>
</dbReference>
<dbReference type="InterPro" id="IPR038404">
    <property type="entry name" value="TRAP_DctP_sf"/>
</dbReference>
<evidence type="ECO:0000256" key="3">
    <source>
        <dbReference type="ARBA" id="ARBA00022729"/>
    </source>
</evidence>
<keyword evidence="5" id="KW-1185">Reference proteome</keyword>
<evidence type="ECO:0000313" key="4">
    <source>
        <dbReference type="EMBL" id="GAA4421404.1"/>
    </source>
</evidence>
<proteinExistence type="inferred from homology"/>
<dbReference type="PANTHER" id="PTHR33376:SF7">
    <property type="entry name" value="C4-DICARBOXYLATE-BINDING PROTEIN DCTB"/>
    <property type="match status" value="1"/>
</dbReference>
<dbReference type="Proteomes" id="UP001501788">
    <property type="component" value="Unassembled WGS sequence"/>
</dbReference>
<dbReference type="InterPro" id="IPR004682">
    <property type="entry name" value="TRAP_DctP"/>
</dbReference>
<dbReference type="EMBL" id="BAABEX010000007">
    <property type="protein sequence ID" value="GAA4421404.1"/>
    <property type="molecule type" value="Genomic_DNA"/>
</dbReference>
<dbReference type="NCBIfam" id="TIGR00787">
    <property type="entry name" value="dctP"/>
    <property type="match status" value="1"/>
</dbReference>
<reference evidence="5" key="1">
    <citation type="journal article" date="2019" name="Int. J. Syst. Evol. Microbiol.">
        <title>The Global Catalogue of Microorganisms (GCM) 10K type strain sequencing project: providing services to taxonomists for standard genome sequencing and annotation.</title>
        <authorList>
            <consortium name="The Broad Institute Genomics Platform"/>
            <consortium name="The Broad Institute Genome Sequencing Center for Infectious Disease"/>
            <person name="Wu L."/>
            <person name="Ma J."/>
        </authorList>
    </citation>
    <scope>NUCLEOTIDE SEQUENCE [LARGE SCALE GENOMIC DNA]</scope>
    <source>
        <strain evidence="5">JCM 31890</strain>
    </source>
</reference>
<dbReference type="InterPro" id="IPR018389">
    <property type="entry name" value="DctP_fam"/>
</dbReference>
<sequence>MQKVQTSTPAIRRRRWLTAAATGLAGWAVAGPVASGAVRRLRLSHVVTEDTPKGTMARALQRHLQAQSGGRMALEVYPDSQLYGDEDELEALRLGAVDLLAPSLSKFAAGGFPAFELFDLPLLFDNLPQVRRITQGPIGARLLGALAQRDMVGLGYLDNGFKHLSGPRVLRQPADLAGLRLRIQPSAVLSAQMRAWGAEPVALPFAETRRALERAVVDGAENTLSNFDTQGLAAVQGHLTQTSHGYLGYALVAGQRMWARLAPHEQTWLREAAAAALAEGNARAAALEQVALAHLRQVPGLHIHNATATDRAALRAAAEPAYAAFGRRAGGAALAEVQRTLRG</sequence>
<dbReference type="PROSITE" id="PS51318">
    <property type="entry name" value="TAT"/>
    <property type="match status" value="1"/>
</dbReference>
<gene>
    <name evidence="4" type="ORF">GCM10023090_10410</name>
</gene>
<organism evidence="4 5">
    <name type="scientific">Acidovorax lacteus</name>
    <dbReference type="NCBI Taxonomy" id="1924988"/>
    <lineage>
        <taxon>Bacteria</taxon>
        <taxon>Pseudomonadati</taxon>
        <taxon>Pseudomonadota</taxon>
        <taxon>Betaproteobacteria</taxon>
        <taxon>Burkholderiales</taxon>
        <taxon>Comamonadaceae</taxon>
        <taxon>Acidovorax</taxon>
    </lineage>
</organism>
<dbReference type="RefSeq" id="WP_345061874.1">
    <property type="nucleotide sequence ID" value="NZ_BAABEX010000007.1"/>
</dbReference>
<name>A0ABP8L2E5_9BURK</name>
<accession>A0ABP8L2E5</accession>
<dbReference type="Pfam" id="PF03480">
    <property type="entry name" value="DctP"/>
    <property type="match status" value="1"/>
</dbReference>
<dbReference type="InterPro" id="IPR006311">
    <property type="entry name" value="TAT_signal"/>
</dbReference>
<protein>
    <recommendedName>
        <fullName evidence="6">C4-dicarboxylate ABC transporter</fullName>
    </recommendedName>
</protein>
<evidence type="ECO:0000256" key="2">
    <source>
        <dbReference type="ARBA" id="ARBA00022448"/>
    </source>
</evidence>
<evidence type="ECO:0000256" key="1">
    <source>
        <dbReference type="ARBA" id="ARBA00009023"/>
    </source>
</evidence>
<comment type="similarity">
    <text evidence="1">Belongs to the bacterial solute-binding protein 7 family.</text>
</comment>
<evidence type="ECO:0008006" key="6">
    <source>
        <dbReference type="Google" id="ProtNLM"/>
    </source>
</evidence>
<dbReference type="Gene3D" id="3.40.190.170">
    <property type="entry name" value="Bacterial extracellular solute-binding protein, family 7"/>
    <property type="match status" value="1"/>
</dbReference>
<dbReference type="PANTHER" id="PTHR33376">
    <property type="match status" value="1"/>
</dbReference>
<keyword evidence="3" id="KW-0732">Signal</keyword>
<keyword evidence="2" id="KW-0813">Transport</keyword>
<dbReference type="PIRSF" id="PIRSF006470">
    <property type="entry name" value="DctB"/>
    <property type="match status" value="1"/>
</dbReference>
<evidence type="ECO:0000313" key="5">
    <source>
        <dbReference type="Proteomes" id="UP001501788"/>
    </source>
</evidence>
<comment type="caution">
    <text evidence="4">The sequence shown here is derived from an EMBL/GenBank/DDBJ whole genome shotgun (WGS) entry which is preliminary data.</text>
</comment>